<dbReference type="EMBL" id="KK634349">
    <property type="protein sequence ID" value="KFV57507.1"/>
    <property type="molecule type" value="Genomic_DNA"/>
</dbReference>
<dbReference type="Proteomes" id="UP000054313">
    <property type="component" value="Unassembled WGS sequence"/>
</dbReference>
<sequence length="36" mass="4149">EMFPLLPDFSTVTEPGIREVLKEIRVITCKSNLFQP</sequence>
<proteinExistence type="predicted"/>
<protein>
    <submittedName>
        <fullName evidence="1">Uncharacterized protein</fullName>
    </submittedName>
</protein>
<name>A0A093FIF7_GAVST</name>
<evidence type="ECO:0000313" key="1">
    <source>
        <dbReference type="EMBL" id="KFV57507.1"/>
    </source>
</evidence>
<dbReference type="AlphaFoldDB" id="A0A093FIF7"/>
<evidence type="ECO:0000313" key="2">
    <source>
        <dbReference type="Proteomes" id="UP000054313"/>
    </source>
</evidence>
<feature type="non-terminal residue" evidence="1">
    <location>
        <position position="1"/>
    </location>
</feature>
<gene>
    <name evidence="1" type="ORF">N328_08181</name>
</gene>
<accession>A0A093FIF7</accession>
<organism evidence="1 2">
    <name type="scientific">Gavia stellata</name>
    <name type="common">Red-throated diver</name>
    <name type="synonym">Colymbus stellatus</name>
    <dbReference type="NCBI Taxonomy" id="37040"/>
    <lineage>
        <taxon>Eukaryota</taxon>
        <taxon>Metazoa</taxon>
        <taxon>Chordata</taxon>
        <taxon>Craniata</taxon>
        <taxon>Vertebrata</taxon>
        <taxon>Euteleostomi</taxon>
        <taxon>Archelosauria</taxon>
        <taxon>Archosauria</taxon>
        <taxon>Dinosauria</taxon>
        <taxon>Saurischia</taxon>
        <taxon>Theropoda</taxon>
        <taxon>Coelurosauria</taxon>
        <taxon>Aves</taxon>
        <taxon>Neognathae</taxon>
        <taxon>Neoaves</taxon>
        <taxon>Aequornithes</taxon>
        <taxon>Gaviiformes</taxon>
        <taxon>Gaviidae</taxon>
        <taxon>Gavia</taxon>
    </lineage>
</organism>
<reference evidence="1 2" key="1">
    <citation type="submission" date="2014-04" db="EMBL/GenBank/DDBJ databases">
        <title>Genome evolution of avian class.</title>
        <authorList>
            <person name="Zhang G."/>
            <person name="Li C."/>
        </authorList>
    </citation>
    <scope>NUCLEOTIDE SEQUENCE [LARGE SCALE GENOMIC DNA]</scope>
    <source>
        <strain evidence="1">BGI_N328</strain>
    </source>
</reference>
<feature type="non-terminal residue" evidence="1">
    <location>
        <position position="36"/>
    </location>
</feature>
<keyword evidence="2" id="KW-1185">Reference proteome</keyword>